<keyword evidence="1" id="KW-0812">Transmembrane</keyword>
<dbReference type="EMBL" id="CP001620">
    <property type="protein sequence ID" value="ACR17285.1"/>
    <property type="molecule type" value="Genomic_DNA"/>
</dbReference>
<evidence type="ECO:0000313" key="3">
    <source>
        <dbReference type="EMBL" id="ACR17285.1"/>
    </source>
</evidence>
<dbReference type="Pfam" id="PF13490">
    <property type="entry name" value="zf-HC2"/>
    <property type="match status" value="1"/>
</dbReference>
<feature type="transmembrane region" description="Helical" evidence="1">
    <location>
        <begin position="92"/>
        <end position="112"/>
    </location>
</feature>
<feature type="transmembrane region" description="Helical" evidence="1">
    <location>
        <begin position="144"/>
        <end position="164"/>
    </location>
</feature>
<feature type="transmembrane region" description="Helical" evidence="1">
    <location>
        <begin position="200"/>
        <end position="219"/>
    </location>
</feature>
<dbReference type="Proteomes" id="UP000001473">
    <property type="component" value="Chromosome"/>
</dbReference>
<evidence type="ECO:0000256" key="1">
    <source>
        <dbReference type="SAM" id="Phobius"/>
    </source>
</evidence>
<protein>
    <submittedName>
        <fullName evidence="3">Putative membrane protein</fullName>
    </submittedName>
</protein>
<sequence length="270" mass="29646">MECSEVRQALSARIDGERSRATWDDDVIDAHLAECEDCQNWYTQALTLGRTLRVAPADDSESIPDFSEFLVQSVPEDQLPHRRSWRVISLSLSRIALIVLGLIYVGWAIYLLSHSTTLTGSPVPSGGDSDGAVGDSHDPDVARLFIDAAAMRLSLGFSLFWCAWRPRMTAGMIPLFGALWAFTAGFASRDIVLGLATPQQLMGLVLFIVTVLVMVWCWFSHFGVSAGDVVTGSLKSFSARPVKSTFSDARETARLIDEANDDVHRHVGDQ</sequence>
<dbReference type="AlphaFoldDB" id="C4LHI0"/>
<accession>C4LHI0</accession>
<dbReference type="HOGENOM" id="CLU_081592_2_0_11"/>
<name>C4LHI0_CORK4</name>
<dbReference type="InterPro" id="IPR027383">
    <property type="entry name" value="Znf_put"/>
</dbReference>
<dbReference type="eggNOG" id="COG5660">
    <property type="taxonomic scope" value="Bacteria"/>
</dbReference>
<gene>
    <name evidence="3" type="ordered locus">ckrop_0512</name>
</gene>
<dbReference type="OrthoDB" id="5197868at2"/>
<keyword evidence="4" id="KW-1185">Reference proteome</keyword>
<keyword evidence="1" id="KW-1133">Transmembrane helix</keyword>
<evidence type="ECO:0000259" key="2">
    <source>
        <dbReference type="Pfam" id="PF13490"/>
    </source>
</evidence>
<feature type="domain" description="Putative zinc-finger" evidence="2">
    <location>
        <begin position="3"/>
        <end position="39"/>
    </location>
</feature>
<dbReference type="RefSeq" id="WP_012731172.1">
    <property type="nucleotide sequence ID" value="NC_012704.1"/>
</dbReference>
<dbReference type="STRING" id="645127.ckrop_0512"/>
<dbReference type="KEGG" id="ckp:ckrop_0512"/>
<evidence type="ECO:0000313" key="4">
    <source>
        <dbReference type="Proteomes" id="UP000001473"/>
    </source>
</evidence>
<proteinExistence type="predicted"/>
<feature type="transmembrane region" description="Helical" evidence="1">
    <location>
        <begin position="171"/>
        <end position="188"/>
    </location>
</feature>
<reference evidence="3 4" key="1">
    <citation type="journal article" date="2008" name="J. Biotechnol.">
        <title>Ultrafast pyrosequencing of Corynebacterium kroppenstedtii DSM44385 revealed insights into the physiology of a lipophilic corynebacterium that lacks mycolic acids.</title>
        <authorList>
            <person name="Tauch A."/>
            <person name="Schneider J."/>
            <person name="Szczepanowski R."/>
            <person name="Tilker A."/>
            <person name="Viehoever P."/>
            <person name="Gartemann K.-H."/>
            <person name="Arnold W."/>
            <person name="Blom J."/>
            <person name="Brinkrolf K."/>
            <person name="Brune I."/>
            <person name="Goetker S."/>
            <person name="Weisshaar B."/>
            <person name="Goesmann A."/>
            <person name="Droege M."/>
            <person name="Puehler A."/>
        </authorList>
    </citation>
    <scope>NUCLEOTIDE SEQUENCE [LARGE SCALE GENOMIC DNA]</scope>
    <source>
        <strain evidence="4">DSM 44385 / JCM 11950 / CIP 105744 / CCUG 35717</strain>
    </source>
</reference>
<organism evidence="3 4">
    <name type="scientific">Corynebacterium kroppenstedtii (strain DSM 44385 / JCM 11950 / CIP 105744 / CCUG 35717)</name>
    <dbReference type="NCBI Taxonomy" id="645127"/>
    <lineage>
        <taxon>Bacteria</taxon>
        <taxon>Bacillati</taxon>
        <taxon>Actinomycetota</taxon>
        <taxon>Actinomycetes</taxon>
        <taxon>Mycobacteriales</taxon>
        <taxon>Corynebacteriaceae</taxon>
        <taxon>Corynebacterium</taxon>
    </lineage>
</organism>
<keyword evidence="1" id="KW-0472">Membrane</keyword>